<dbReference type="EMBL" id="CP145723">
    <property type="protein sequence ID" value="WWM65424.1"/>
    <property type="molecule type" value="Genomic_DNA"/>
</dbReference>
<accession>A0ABZ2FNN4</accession>
<keyword evidence="4" id="KW-1185">Reference proteome</keyword>
<evidence type="ECO:0000256" key="2">
    <source>
        <dbReference type="SAM" id="MobiDB-lite"/>
    </source>
</evidence>
<evidence type="ECO:0000313" key="3">
    <source>
        <dbReference type="EMBL" id="WWM65424.1"/>
    </source>
</evidence>
<evidence type="ECO:0008006" key="5">
    <source>
        <dbReference type="Google" id="ProtNLM"/>
    </source>
</evidence>
<reference evidence="3 4" key="1">
    <citation type="submission" date="2024-02" db="EMBL/GenBank/DDBJ databases">
        <title>The whole genome sequence of Pseudomonas benzopyrenica MLY92.</title>
        <authorList>
            <person name="Liu Y."/>
        </authorList>
    </citation>
    <scope>NUCLEOTIDE SEQUENCE [LARGE SCALE GENOMIC DNA]</scope>
    <source>
        <strain evidence="3 4">MLY92</strain>
    </source>
</reference>
<feature type="coiled-coil region" evidence="1">
    <location>
        <begin position="407"/>
        <end position="434"/>
    </location>
</feature>
<feature type="coiled-coil region" evidence="1">
    <location>
        <begin position="1462"/>
        <end position="1501"/>
    </location>
</feature>
<sequence length="1905" mass="199010">MAERDDLGMMVRLEATAAQMIQELNRGEAAVAKTSGNIDRNLGTVDQAFDRVGRNARTLQEAVTGAFSSIGAGNLAAAGSIAGLVGLTKSTMDYAKEVRNLSNLSNSSVEEFQRYAYGAKSVGIEQEKLADIFKDTTDRVGEFVSRGGGELADFFKEIAPKVGLTADAFKNLSGPQALQLYYTSLEKAGVSQQQIISYMEQVADEASALAPLLKNAGAGFNEFGDRAQNTGLIINALNIERLIKARQSFSDLEATLSGVSRQVTIGLLPGIEAVNEKLANMRDNGAAEKIGQTIGFLAENVDILAAALGGKLAAAFAKYALEAVASGYQATKAMLDSVTASKAASLAKVEEAAASAQAASARLREASATVTAAQALQAETAARVASLSAGRDQLAYQTQLAAGTAEAARYSTALAVVEKDLEKAKRASAKASESLAVASNAAAMAMAKDTAATAANIAVQKEAASAKGLLSRAAGALAGMLGGPAGMLALAVGVGAAFITMGSSAHKAETDLGVLEGRVKSLSEKFKTLTKDQQSAGLAQLAIDQRDAAKQAGQAFDDLSSSVQRTLSSRFGGRVAGEFETMLRAAKDNGQPLSTVLDNLSTRFRLPADAMDGWRVQAGVFDNTTRVATTLQNQIGTLRTEMQRGSAAAVVASGEMSEAGKTYLATLDKTLAGLEDNGNAVKAANRFISEHKELNDADKKAILDQAAAIDKQKAANQAATQATKDSNSATKEAETLVKNQAKALADFQSQADIATTKAQGLADAYAAGKDSLYDLTLQQRVEEELLKTGAGAREQVTAAVKAQMDAEARRDINKATRDLQLETAALISQGVATLQGVTSLEAYNLERAKSEILAGRNAEALDKETAAYLEAMGKRNQALKLSQQLSSVEGIMDRLQPEVKLLRDYSKELDALTKAMERNPEKADQYRETIRLLGLEYEQNKAKATAWGQFTEGAVDRVDDAFANAWKNIDKGFDGFAANLKDGFKQLLAELAHMAITKPIIMQIGAAMGVGGLSASQNKGIFGIGGSGSGGFNLSDLYNYGTGAYNFITGTGANLWNAYSTGGFTGLYNYGASAVGNLVGNGAATVGANTIGNAAGTGFGYGQSLVQGGVGSASYAGTGAAAGSTAANAGLSAIGAVGYGIGGALMGYQQAGVKGAVTGAGGAVAGAYAGAAIGSVIPIIGTAIGAAIGAFLGGTVGGSLWGGDWQTKDTGLVLGVSGGELDAQQYEYQKKKGGLFGKNKKRTRYSDLEDDNQNALDATYYAGLLGIENVYKQFGIELTESAIDGLEVATTTFSTKDKTSEEVQGLINDWFNNTFDSITDQLNVATGSQFREGLTFSGLTSLLNNLVAVNAGLDQIHVTSLKLSPASAYAADALRQFAGGMEQFGANVNSYYQGFFSQTEREDDALAALRKQFEAFNLVLPDTREQYRKLVESMDVSYDAGQKTLSFLLGQSGAAASVYDVLERRAKEAADAQQALADAQSQAAKAAADAAAQQLEAARQAKISYADAMQQAYASDAQRAMSAITSAIKGEQDALTESYNAQVNALNARISASGDIISSLTSMTSGLGGALKQLLGQSDAATAMLYQQGRATLETAAAIAKAGGSLANFEGLDQALDAVTGNSADRYSNWEDFARDQGRAANLIDELNKAAGGQLSVEQRTLETLNKQLDQGKSAYDAQMKAFQGQIDLAQQQLDTLNGINSSVLSVKDALAQFATALGAAYAGQKNQNEAGSTASLDSQIGRIYNQVLGRNVDAGGLDFWKQKVTSGALSASDLQKAIAAGARDYISVYGIDAYRQQYGDKAAEAALKIPAFANGGDYAGGLAMVGERGPEIINFQRPGYVYTASETSRMLGGGSSAEVVRELQALRQENRDMRMALSEIAKHTRGTRDELRQQNDTGVKLETA</sequence>
<dbReference type="Proteomes" id="UP001372714">
    <property type="component" value="Chromosome"/>
</dbReference>
<dbReference type="RefSeq" id="WP_338544894.1">
    <property type="nucleotide sequence ID" value="NZ_CP145723.1"/>
</dbReference>
<evidence type="ECO:0000313" key="4">
    <source>
        <dbReference type="Proteomes" id="UP001372714"/>
    </source>
</evidence>
<evidence type="ECO:0000256" key="1">
    <source>
        <dbReference type="SAM" id="Coils"/>
    </source>
</evidence>
<proteinExistence type="predicted"/>
<feature type="region of interest" description="Disordered" evidence="2">
    <location>
        <begin position="1885"/>
        <end position="1905"/>
    </location>
</feature>
<gene>
    <name evidence="3" type="ORF">V6W80_17095</name>
</gene>
<name>A0ABZ2FNN4_9PSED</name>
<feature type="compositionally biased region" description="Basic and acidic residues" evidence="2">
    <location>
        <begin position="1885"/>
        <end position="1894"/>
    </location>
</feature>
<keyword evidence="1" id="KW-0175">Coiled coil</keyword>
<organism evidence="3 4">
    <name type="scientific">Pseudomonas benzopyrenica</name>
    <dbReference type="NCBI Taxonomy" id="2993566"/>
    <lineage>
        <taxon>Bacteria</taxon>
        <taxon>Pseudomonadati</taxon>
        <taxon>Pseudomonadota</taxon>
        <taxon>Gammaproteobacteria</taxon>
        <taxon>Pseudomonadales</taxon>
        <taxon>Pseudomonadaceae</taxon>
        <taxon>Pseudomonas</taxon>
    </lineage>
</organism>
<protein>
    <recommendedName>
        <fullName evidence="5">DUF4214 domain-containing protein</fullName>
    </recommendedName>
</protein>